<comment type="caution">
    <text evidence="2">The sequence shown here is derived from an EMBL/GenBank/DDBJ whole genome shotgun (WGS) entry which is preliminary data.</text>
</comment>
<keyword evidence="1" id="KW-0812">Transmembrane</keyword>
<dbReference type="OMA" id="FNDPINC"/>
<dbReference type="InterPro" id="IPR006461">
    <property type="entry name" value="PLAC_motif_containing"/>
</dbReference>
<evidence type="ECO:0000313" key="3">
    <source>
        <dbReference type="Proteomes" id="UP000825935"/>
    </source>
</evidence>
<dbReference type="Proteomes" id="UP000825935">
    <property type="component" value="Chromosome 5"/>
</dbReference>
<organism evidence="2 3">
    <name type="scientific">Ceratopteris richardii</name>
    <name type="common">Triangle waterfern</name>
    <dbReference type="NCBI Taxonomy" id="49495"/>
    <lineage>
        <taxon>Eukaryota</taxon>
        <taxon>Viridiplantae</taxon>
        <taxon>Streptophyta</taxon>
        <taxon>Embryophyta</taxon>
        <taxon>Tracheophyta</taxon>
        <taxon>Polypodiopsida</taxon>
        <taxon>Polypodiidae</taxon>
        <taxon>Polypodiales</taxon>
        <taxon>Pteridineae</taxon>
        <taxon>Pteridaceae</taxon>
        <taxon>Parkerioideae</taxon>
        <taxon>Ceratopteris</taxon>
    </lineage>
</organism>
<dbReference type="PANTHER" id="PTHR15907">
    <property type="entry name" value="DUF614 FAMILY PROTEIN-RELATED"/>
    <property type="match status" value="1"/>
</dbReference>
<dbReference type="NCBIfam" id="TIGR01571">
    <property type="entry name" value="A_thal_Cys_rich"/>
    <property type="match status" value="1"/>
</dbReference>
<evidence type="ECO:0000256" key="1">
    <source>
        <dbReference type="SAM" id="Phobius"/>
    </source>
</evidence>
<dbReference type="Pfam" id="PF04749">
    <property type="entry name" value="PLAC8"/>
    <property type="match status" value="1"/>
</dbReference>
<protein>
    <submittedName>
        <fullName evidence="2">Uncharacterized protein</fullName>
    </submittedName>
</protein>
<reference evidence="2" key="1">
    <citation type="submission" date="2021-08" db="EMBL/GenBank/DDBJ databases">
        <title>WGS assembly of Ceratopteris richardii.</title>
        <authorList>
            <person name="Marchant D.B."/>
            <person name="Chen G."/>
            <person name="Jenkins J."/>
            <person name="Shu S."/>
            <person name="Leebens-Mack J."/>
            <person name="Grimwood J."/>
            <person name="Schmutz J."/>
            <person name="Soltis P."/>
            <person name="Soltis D."/>
            <person name="Chen Z.-H."/>
        </authorList>
    </citation>
    <scope>NUCLEOTIDE SEQUENCE</scope>
    <source>
        <strain evidence="2">Whitten #5841</strain>
        <tissue evidence="2">Leaf</tissue>
    </source>
</reference>
<dbReference type="EMBL" id="CM035410">
    <property type="protein sequence ID" value="KAH7436857.1"/>
    <property type="molecule type" value="Genomic_DNA"/>
</dbReference>
<keyword evidence="1" id="KW-1133">Transmembrane helix</keyword>
<proteinExistence type="predicted"/>
<gene>
    <name evidence="2" type="ORF">KP509_05G039000</name>
</gene>
<name>A0A8T2UL30_CERRI</name>
<sequence>MKQPQHGQWTTGFFCRASEDCEAWCCACFCPCIAIGRIANIVDLGQTSCVEGCCIYVAIQWTIGMGFLYTCMYRKKMRAMFGLPPEPCNDLVTDWCCHTCSISQVYRELKYRGLDPSKGYNNIQRSVPQVQFMQK</sequence>
<feature type="transmembrane region" description="Helical" evidence="1">
    <location>
        <begin position="55"/>
        <end position="73"/>
    </location>
</feature>
<dbReference type="OrthoDB" id="1045822at2759"/>
<evidence type="ECO:0000313" key="2">
    <source>
        <dbReference type="EMBL" id="KAH7436857.1"/>
    </source>
</evidence>
<dbReference type="AlphaFoldDB" id="A0A8T2UL30"/>
<keyword evidence="1" id="KW-0472">Membrane</keyword>
<keyword evidence="3" id="KW-1185">Reference proteome</keyword>
<accession>A0A8T2UL30</accession>